<dbReference type="SUPFAM" id="SSF55136">
    <property type="entry name" value="Probable bacterial effector-binding domain"/>
    <property type="match status" value="1"/>
</dbReference>
<gene>
    <name evidence="2" type="ORF">EKI59_08125</name>
    <name evidence="1" type="ORF">H0H28_08880</name>
</gene>
<dbReference type="RefSeq" id="WP_144317226.1">
    <property type="nucleotide sequence ID" value="NZ_CP038157.1"/>
</dbReference>
<evidence type="ECO:0000313" key="1">
    <source>
        <dbReference type="EMBL" id="MBA4505429.1"/>
    </source>
</evidence>
<evidence type="ECO:0000313" key="4">
    <source>
        <dbReference type="Proteomes" id="UP000580709"/>
    </source>
</evidence>
<dbReference type="EMBL" id="JACEOR010000378">
    <property type="protein sequence ID" value="MBA4505429.1"/>
    <property type="molecule type" value="Genomic_DNA"/>
</dbReference>
<evidence type="ECO:0000313" key="2">
    <source>
        <dbReference type="EMBL" id="TVS27910.1"/>
    </source>
</evidence>
<evidence type="ECO:0000313" key="3">
    <source>
        <dbReference type="Proteomes" id="UP000336646"/>
    </source>
</evidence>
<evidence type="ECO:0008006" key="5">
    <source>
        <dbReference type="Google" id="ProtNLM"/>
    </source>
</evidence>
<protein>
    <recommendedName>
        <fullName evidence="5">Bacterial transcription activator effector binding domain-containing protein</fullName>
    </recommendedName>
</protein>
<dbReference type="AlphaFoldDB" id="A0A6C1TWX1"/>
<reference evidence="1 4" key="2">
    <citation type="submission" date="2020-07" db="EMBL/GenBank/DDBJ databases">
        <authorList>
            <person name="Khare M."/>
        </authorList>
    </citation>
    <scope>NUCLEOTIDE SEQUENCE [LARGE SCALE GENOMIC DNA]</scope>
    <source>
        <strain evidence="1 4">P8776</strain>
    </source>
</reference>
<accession>A0A6C1TWX1</accession>
<name>A0A6C1TWX1_9CORY</name>
<dbReference type="EMBL" id="RXIR01000016">
    <property type="protein sequence ID" value="TVS27910.1"/>
    <property type="molecule type" value="Genomic_DNA"/>
</dbReference>
<dbReference type="Proteomes" id="UP000336646">
    <property type="component" value="Unassembled WGS sequence"/>
</dbReference>
<dbReference type="GeneID" id="74900835"/>
<dbReference type="Gene3D" id="3.20.80.10">
    <property type="entry name" value="Regulatory factor, effector binding domain"/>
    <property type="match status" value="1"/>
</dbReference>
<dbReference type="InterPro" id="IPR011256">
    <property type="entry name" value="Reg_factor_effector_dom_sf"/>
</dbReference>
<comment type="caution">
    <text evidence="2">The sequence shown here is derived from an EMBL/GenBank/DDBJ whole genome shotgun (WGS) entry which is preliminary data.</text>
</comment>
<keyword evidence="4" id="KW-1185">Reference proteome</keyword>
<dbReference type="OrthoDB" id="4419978at2"/>
<organism evidence="2 3">
    <name type="scientific">Corynebacterium sanguinis</name>
    <dbReference type="NCBI Taxonomy" id="2594913"/>
    <lineage>
        <taxon>Bacteria</taxon>
        <taxon>Bacillati</taxon>
        <taxon>Actinomycetota</taxon>
        <taxon>Actinomycetes</taxon>
        <taxon>Mycobacteriales</taxon>
        <taxon>Corynebacteriaceae</taxon>
        <taxon>Corynebacterium</taxon>
    </lineage>
</organism>
<proteinExistence type="predicted"/>
<reference evidence="2 3" key="1">
    <citation type="submission" date="2018-12" db="EMBL/GenBank/DDBJ databases">
        <title>Corynebacterium sanguinis sp. nov., a clinically-associated and environmental corynebacterium.</title>
        <authorList>
            <person name="Gonzales-Siles L."/>
            <person name="Jaen-Luchoro D."/>
            <person name="Cardew S."/>
            <person name="Inganas E."/>
            <person name="Ohlen M."/>
            <person name="Jensie-Markopolous S."/>
            <person name="Pinyeiro-Iglesias B."/>
            <person name="Molin K."/>
            <person name="Skovbjerg S."/>
            <person name="Svensson-Stadler L."/>
            <person name="Funke G."/>
            <person name="Moore E.R.B."/>
        </authorList>
    </citation>
    <scope>NUCLEOTIDE SEQUENCE [LARGE SCALE GENOMIC DNA]</scope>
    <source>
        <strain evidence="2 3">58734</strain>
    </source>
</reference>
<dbReference type="Proteomes" id="UP000580709">
    <property type="component" value="Unassembled WGS sequence"/>
</dbReference>
<sequence length="158" mass="17406">MNQITLPAHTALVAHDTVGPDALREFFDHYYPLLHEFTESVGVLPQAARAYYFSPPGEAFDIAAGFVIADEDLDLIAPLIDDIGDGHVSLKRFEEIEAVVKRVTCAYSDLGAQWDEFAAATEADGHAVDRLLIEEYVTMGDDQDAPVTDLFIPLTRPQ</sequence>